<evidence type="ECO:0000313" key="4">
    <source>
        <dbReference type="Proteomes" id="UP000266426"/>
    </source>
</evidence>
<feature type="signal peptide" evidence="2">
    <location>
        <begin position="1"/>
        <end position="19"/>
    </location>
</feature>
<name>A0A3A4RG03_9BACT</name>
<dbReference type="Pfam" id="PF13174">
    <property type="entry name" value="TPR_6"/>
    <property type="match status" value="1"/>
</dbReference>
<dbReference type="InterPro" id="IPR019734">
    <property type="entry name" value="TPR_rpt"/>
</dbReference>
<protein>
    <recommendedName>
        <fullName evidence="5">Outer membrane protein assembly factor BamD</fullName>
    </recommendedName>
</protein>
<reference evidence="3 4" key="1">
    <citation type="journal article" date="2017" name="ISME J.">
        <title>Energy and carbon metabolisms in a deep terrestrial subsurface fluid microbial community.</title>
        <authorList>
            <person name="Momper L."/>
            <person name="Jungbluth S.P."/>
            <person name="Lee M.D."/>
            <person name="Amend J.P."/>
        </authorList>
    </citation>
    <scope>NUCLEOTIDE SEQUENCE [LARGE SCALE GENOMIC DNA]</scope>
    <source>
        <strain evidence="3">SURF_26</strain>
    </source>
</reference>
<dbReference type="Gene3D" id="1.25.40.10">
    <property type="entry name" value="Tetratricopeptide repeat domain"/>
    <property type="match status" value="4"/>
</dbReference>
<dbReference type="SUPFAM" id="SSF48452">
    <property type="entry name" value="TPR-like"/>
    <property type="match status" value="3"/>
</dbReference>
<comment type="caution">
    <text evidence="3">The sequence shown here is derived from an EMBL/GenBank/DDBJ whole genome shotgun (WGS) entry which is preliminary data.</text>
</comment>
<dbReference type="Proteomes" id="UP000266426">
    <property type="component" value="Unassembled WGS sequence"/>
</dbReference>
<dbReference type="AlphaFoldDB" id="A0A3A4RG03"/>
<keyword evidence="2" id="KW-0732">Signal</keyword>
<evidence type="ECO:0000256" key="2">
    <source>
        <dbReference type="SAM" id="SignalP"/>
    </source>
</evidence>
<accession>A0A3A4RG03</accession>
<sequence>MRCIVVLLILFCACIPPLAAQEPDLLNATYEQALDYLRTQKFAHAAIAFYNVQRNPANQTWQRNSARELFEACMASLRSNPPQADLFGSMISLQQDDHTMQVLMSRYVSILEHQQRQDKLIETQRFVVRLWPTSQNKYTLAYQMQRSGSYQEAFDLYGELVSDNRYKVVALRQMMELVPHIADGEKALSDIVSIYKKDIYEHYDLARSLYSALLALGKIKPALVLALDMAHVYAHSIDMMVSQMTAALTAEGMSVDELMNYTASEKITLTADKRYFLAKLLASTGNFERAVEILGYDTSLQTLEYRADLLYSAGSISLAGELYRSLLDQFSPQAQWFQRLADIAFREGDDQSAIEYLNKYLDYAGTDAVNAYFFVGRTLEQHGYTEEAERIYLKGKQESPNRNMVSMELIKYYLSQKNFASAAAEIYESQSMNQIAASSLYHSIKNSFSGRDEVQKVIYELDKILTAGVESGAVAENNARDVYFCLYTFAYEIGDIQTAVLYFKDYYRHGASSELMLIDLSEGLYQRGYTALARDLLFLLPPDSPHFGHAVRSVAQMYMADHEYEKVLSAFSDNPSYSDPYLIARAYFYLGKYDQAQAYVERTAQPSASLTILRGDILLAKGQFEPAADVYQSLSTVETEALALFSRGRAYLFWNKYDIALTVFEQLNREFPYSPEAAEALYIRTLLALMHNDEEAKRQWITASFLSWKHSFAEAYDVFSDMAKNYPDALFAPYILMDLYKTDMELKKTDRAAAHLKTLVERYPDSPLAPYALRLSIAQDSGIENKNDAYVDFLQTYPDSYDADLVRGELDSSGHQPVSDQPPVEEMP</sequence>
<evidence type="ECO:0008006" key="5">
    <source>
        <dbReference type="Google" id="ProtNLM"/>
    </source>
</evidence>
<evidence type="ECO:0000313" key="3">
    <source>
        <dbReference type="EMBL" id="RJP61913.1"/>
    </source>
</evidence>
<feature type="region of interest" description="Disordered" evidence="1">
    <location>
        <begin position="809"/>
        <end position="828"/>
    </location>
</feature>
<evidence type="ECO:0000256" key="1">
    <source>
        <dbReference type="SAM" id="MobiDB-lite"/>
    </source>
</evidence>
<feature type="chain" id="PRO_5017276337" description="Outer membrane protein assembly factor BamD" evidence="2">
    <location>
        <begin position="20"/>
        <end position="828"/>
    </location>
</feature>
<proteinExistence type="predicted"/>
<organism evidence="3 4">
    <name type="scientific">Candidatus Auribacter fodinae</name>
    <dbReference type="NCBI Taxonomy" id="2093366"/>
    <lineage>
        <taxon>Bacteria</taxon>
        <taxon>Pseudomonadati</taxon>
        <taxon>Candidatus Auribacterota</taxon>
        <taxon>Candidatus Auribacteria</taxon>
        <taxon>Candidatus Auribacterales</taxon>
        <taxon>Candidatus Auribacteraceae</taxon>
        <taxon>Candidatus Auribacter</taxon>
    </lineage>
</organism>
<gene>
    <name evidence="3" type="ORF">C4541_01020</name>
</gene>
<dbReference type="EMBL" id="QZJZ01000007">
    <property type="protein sequence ID" value="RJP61913.1"/>
    <property type="molecule type" value="Genomic_DNA"/>
</dbReference>
<dbReference type="InterPro" id="IPR011990">
    <property type="entry name" value="TPR-like_helical_dom_sf"/>
</dbReference>
<dbReference type="Pfam" id="PF13432">
    <property type="entry name" value="TPR_16"/>
    <property type="match status" value="3"/>
</dbReference>